<comment type="caution">
    <text evidence="3">The sequence shown here is derived from an EMBL/GenBank/DDBJ whole genome shotgun (WGS) entry which is preliminary data.</text>
</comment>
<keyword evidence="1" id="KW-0472">Membrane</keyword>
<dbReference type="Pfam" id="PF08006">
    <property type="entry name" value="HAAS_TM"/>
    <property type="match status" value="1"/>
</dbReference>
<dbReference type="AlphaFoldDB" id="A0A9W5TWT2"/>
<feature type="transmembrane region" description="Helical" evidence="1">
    <location>
        <begin position="200"/>
        <end position="219"/>
    </location>
</feature>
<reference evidence="3" key="1">
    <citation type="journal article" date="2014" name="Int. J. Syst. Evol. Microbiol.">
        <title>Complete genome sequence of Corynebacterium casei LMG S-19264T (=DSM 44701T), isolated from a smear-ripened cheese.</title>
        <authorList>
            <consortium name="US DOE Joint Genome Institute (JGI-PGF)"/>
            <person name="Walter F."/>
            <person name="Albersmeier A."/>
            <person name="Kalinowski J."/>
            <person name="Ruckert C."/>
        </authorList>
    </citation>
    <scope>NUCLEOTIDE SEQUENCE</scope>
    <source>
        <strain evidence="3">CGMCC 1.15454</strain>
    </source>
</reference>
<name>A0A9W5TWT2_9BACI</name>
<dbReference type="InterPro" id="IPR012963">
    <property type="entry name" value="HAAS_TM"/>
</dbReference>
<gene>
    <name evidence="3" type="ORF">GCM10011409_14570</name>
</gene>
<keyword evidence="4" id="KW-1185">Reference proteome</keyword>
<dbReference type="Proteomes" id="UP000621492">
    <property type="component" value="Unassembled WGS sequence"/>
</dbReference>
<evidence type="ECO:0000256" key="1">
    <source>
        <dbReference type="SAM" id="Phobius"/>
    </source>
</evidence>
<evidence type="ECO:0000259" key="2">
    <source>
        <dbReference type="Pfam" id="PF08006"/>
    </source>
</evidence>
<feature type="transmembrane region" description="Helical" evidence="1">
    <location>
        <begin position="111"/>
        <end position="131"/>
    </location>
</feature>
<dbReference type="SUPFAM" id="SSF158560">
    <property type="entry name" value="BH3980-like"/>
    <property type="match status" value="1"/>
</dbReference>
<dbReference type="PANTHER" id="PTHR41307">
    <property type="entry name" value="MEMBRANE PROTEIN-RELATED"/>
    <property type="match status" value="1"/>
</dbReference>
<dbReference type="RefSeq" id="WP_088051476.1">
    <property type="nucleotide sequence ID" value="NZ_BMJD01000008.1"/>
</dbReference>
<dbReference type="PANTHER" id="PTHR41307:SF1">
    <property type="entry name" value="MEMBRANE PROTEIN"/>
    <property type="match status" value="1"/>
</dbReference>
<feature type="transmembrane region" description="Helical" evidence="1">
    <location>
        <begin position="143"/>
        <end position="163"/>
    </location>
</feature>
<keyword evidence="1" id="KW-0812">Transmembrane</keyword>
<protein>
    <submittedName>
        <fullName evidence="3">NADH dehydrogenase</fullName>
    </submittedName>
</protein>
<feature type="transmembrane region" description="Helical" evidence="1">
    <location>
        <begin position="169"/>
        <end position="193"/>
    </location>
</feature>
<accession>A0A9W5TWT2</accession>
<feature type="transmembrane region" description="Helical" evidence="1">
    <location>
        <begin position="225"/>
        <end position="244"/>
    </location>
</feature>
<evidence type="ECO:0000313" key="4">
    <source>
        <dbReference type="Proteomes" id="UP000621492"/>
    </source>
</evidence>
<reference evidence="3" key="2">
    <citation type="submission" date="2020-09" db="EMBL/GenBank/DDBJ databases">
        <authorList>
            <person name="Sun Q."/>
            <person name="Zhou Y."/>
        </authorList>
    </citation>
    <scope>NUCLEOTIDE SEQUENCE</scope>
    <source>
        <strain evidence="3">CGMCC 1.15454</strain>
    </source>
</reference>
<feature type="transmembrane region" description="Helical" evidence="1">
    <location>
        <begin position="79"/>
        <end position="96"/>
    </location>
</feature>
<organism evidence="3 4">
    <name type="scientific">Lentibacillus populi</name>
    <dbReference type="NCBI Taxonomy" id="1827502"/>
    <lineage>
        <taxon>Bacteria</taxon>
        <taxon>Bacillati</taxon>
        <taxon>Bacillota</taxon>
        <taxon>Bacilli</taxon>
        <taxon>Bacillales</taxon>
        <taxon>Bacillaceae</taxon>
        <taxon>Lentibacillus</taxon>
    </lineage>
</organism>
<evidence type="ECO:0000313" key="3">
    <source>
        <dbReference type="EMBL" id="GGB38181.1"/>
    </source>
</evidence>
<dbReference type="Gene3D" id="1.10.1900.10">
    <property type="entry name" value="c-terminal domain of poly(a) binding protein"/>
    <property type="match status" value="1"/>
</dbReference>
<proteinExistence type="predicted"/>
<sequence length="253" mass="28232">MNKKPQLSSKSRKFLEDLRVYLFSSGKDSDEIAEIVEELEVHLMEAEKNGKSTEKIVGHSPKEYMEQLSDEMPVDYKSWIMYAVIIIFGAFSFTLAKDLLEGTLSYSLLELIGHVIIAGLLIVGLYTAFKYIAGNQLSRWKEIAVLSVLGFVPIALFVGLIHLDRSVETPIIHFDTTGTILTAVVTAIFLIAVSWWAKTWVLPIFLLLLLLPDYLFSQTSMDKELALVLSTVVSFGGIGIYLFIVGKMNKTSG</sequence>
<keyword evidence="1" id="KW-1133">Transmembrane helix</keyword>
<feature type="domain" description="HAAS transmembrane region" evidence="2">
    <location>
        <begin position="93"/>
        <end position="207"/>
    </location>
</feature>
<dbReference type="EMBL" id="BMJD01000008">
    <property type="protein sequence ID" value="GGB38181.1"/>
    <property type="molecule type" value="Genomic_DNA"/>
</dbReference>